<evidence type="ECO:0000313" key="1">
    <source>
        <dbReference type="EMBL" id="KAF5787142.1"/>
    </source>
</evidence>
<evidence type="ECO:0008006" key="3">
    <source>
        <dbReference type="Google" id="ProtNLM"/>
    </source>
</evidence>
<dbReference type="Proteomes" id="UP000215914">
    <property type="component" value="Unassembled WGS sequence"/>
</dbReference>
<reference evidence="1" key="2">
    <citation type="submission" date="2020-06" db="EMBL/GenBank/DDBJ databases">
        <title>Helianthus annuus Genome sequencing and assembly Release 2.</title>
        <authorList>
            <person name="Gouzy J."/>
            <person name="Langlade N."/>
            <person name="Munos S."/>
        </authorList>
    </citation>
    <scope>NUCLEOTIDE SEQUENCE</scope>
    <source>
        <tissue evidence="1">Leaves</tissue>
    </source>
</reference>
<reference evidence="1" key="1">
    <citation type="journal article" date="2017" name="Nature">
        <title>The sunflower genome provides insights into oil metabolism, flowering and Asterid evolution.</title>
        <authorList>
            <person name="Badouin H."/>
            <person name="Gouzy J."/>
            <person name="Grassa C.J."/>
            <person name="Murat F."/>
            <person name="Staton S.E."/>
            <person name="Cottret L."/>
            <person name="Lelandais-Briere C."/>
            <person name="Owens G.L."/>
            <person name="Carrere S."/>
            <person name="Mayjonade B."/>
            <person name="Legrand L."/>
            <person name="Gill N."/>
            <person name="Kane N.C."/>
            <person name="Bowers J.E."/>
            <person name="Hubner S."/>
            <person name="Bellec A."/>
            <person name="Berard A."/>
            <person name="Berges H."/>
            <person name="Blanchet N."/>
            <person name="Boniface M.C."/>
            <person name="Brunel D."/>
            <person name="Catrice O."/>
            <person name="Chaidir N."/>
            <person name="Claudel C."/>
            <person name="Donnadieu C."/>
            <person name="Faraut T."/>
            <person name="Fievet G."/>
            <person name="Helmstetter N."/>
            <person name="King M."/>
            <person name="Knapp S.J."/>
            <person name="Lai Z."/>
            <person name="Le Paslier M.C."/>
            <person name="Lippi Y."/>
            <person name="Lorenzon L."/>
            <person name="Mandel J.R."/>
            <person name="Marage G."/>
            <person name="Marchand G."/>
            <person name="Marquand E."/>
            <person name="Bret-Mestries E."/>
            <person name="Morien E."/>
            <person name="Nambeesan S."/>
            <person name="Nguyen T."/>
            <person name="Pegot-Espagnet P."/>
            <person name="Pouilly N."/>
            <person name="Raftis F."/>
            <person name="Sallet E."/>
            <person name="Schiex T."/>
            <person name="Thomas J."/>
            <person name="Vandecasteele C."/>
            <person name="Vares D."/>
            <person name="Vear F."/>
            <person name="Vautrin S."/>
            <person name="Crespi M."/>
            <person name="Mangin B."/>
            <person name="Burke J.M."/>
            <person name="Salse J."/>
            <person name="Munos S."/>
            <person name="Vincourt P."/>
            <person name="Rieseberg L.H."/>
            <person name="Langlade N.B."/>
        </authorList>
    </citation>
    <scope>NUCLEOTIDE SEQUENCE</scope>
    <source>
        <tissue evidence="1">Leaves</tissue>
    </source>
</reference>
<evidence type="ECO:0000313" key="2">
    <source>
        <dbReference type="Proteomes" id="UP000215914"/>
    </source>
</evidence>
<sequence>MVAEDFILPDDVSAMAKLHLGLTSITIRLMHLSPPIEFPNGTRREMKEKGYRYALRSWLRFMNTAGIEVGDTVYFCFDELEQHLIVERVVPHIRCT</sequence>
<protein>
    <recommendedName>
        <fullName evidence="3">DNA-binding pseudobarrel domain-containing protein</fullName>
    </recommendedName>
</protein>
<keyword evidence="2" id="KW-1185">Reference proteome</keyword>
<dbReference type="EMBL" id="MNCJ02000325">
    <property type="protein sequence ID" value="KAF5787142.1"/>
    <property type="molecule type" value="Genomic_DNA"/>
</dbReference>
<dbReference type="Gramene" id="mRNA:HanXRQr2_Chr10g0449511">
    <property type="protein sequence ID" value="mRNA:HanXRQr2_Chr10g0449511"/>
    <property type="gene ID" value="HanXRQr2_Chr10g0449511"/>
</dbReference>
<organism evidence="1 2">
    <name type="scientific">Helianthus annuus</name>
    <name type="common">Common sunflower</name>
    <dbReference type="NCBI Taxonomy" id="4232"/>
    <lineage>
        <taxon>Eukaryota</taxon>
        <taxon>Viridiplantae</taxon>
        <taxon>Streptophyta</taxon>
        <taxon>Embryophyta</taxon>
        <taxon>Tracheophyta</taxon>
        <taxon>Spermatophyta</taxon>
        <taxon>Magnoliopsida</taxon>
        <taxon>eudicotyledons</taxon>
        <taxon>Gunneridae</taxon>
        <taxon>Pentapetalae</taxon>
        <taxon>asterids</taxon>
        <taxon>campanulids</taxon>
        <taxon>Asterales</taxon>
        <taxon>Asteraceae</taxon>
        <taxon>Asteroideae</taxon>
        <taxon>Heliantheae alliance</taxon>
        <taxon>Heliantheae</taxon>
        <taxon>Helianthus</taxon>
    </lineage>
</organism>
<accession>A0A9K3HZ68</accession>
<dbReference type="AlphaFoldDB" id="A0A9K3HZ68"/>
<proteinExistence type="predicted"/>
<gene>
    <name evidence="1" type="ORF">HanXRQr2_Chr10g0449511</name>
</gene>
<comment type="caution">
    <text evidence="1">The sequence shown here is derived from an EMBL/GenBank/DDBJ whole genome shotgun (WGS) entry which is preliminary data.</text>
</comment>
<name>A0A9K3HZ68_HELAN</name>